<dbReference type="AlphaFoldDB" id="A0A9D3YLK5"/>
<sequence>MHKASYLLVGSLVILFKSDDVFVALLVKSTLSLVSDVNSEVTNSEIPSVGVTGVLGDVGSRFGIPDSFPVYAMVS</sequence>
<protein>
    <submittedName>
        <fullName evidence="1">Uncharacterized protein</fullName>
    </submittedName>
</protein>
<reference evidence="1" key="1">
    <citation type="journal article" date="2019" name="bioRxiv">
        <title>The Genome of the Zebra Mussel, Dreissena polymorpha: A Resource for Invasive Species Research.</title>
        <authorList>
            <person name="McCartney M.A."/>
            <person name="Auch B."/>
            <person name="Kono T."/>
            <person name="Mallez S."/>
            <person name="Zhang Y."/>
            <person name="Obille A."/>
            <person name="Becker A."/>
            <person name="Abrahante J.E."/>
            <person name="Garbe J."/>
            <person name="Badalamenti J.P."/>
            <person name="Herman A."/>
            <person name="Mangelson H."/>
            <person name="Liachko I."/>
            <person name="Sullivan S."/>
            <person name="Sone E.D."/>
            <person name="Koren S."/>
            <person name="Silverstein K.A.T."/>
            <person name="Beckman K.B."/>
            <person name="Gohl D.M."/>
        </authorList>
    </citation>
    <scope>NUCLEOTIDE SEQUENCE</scope>
    <source>
        <strain evidence="1">Duluth1</strain>
        <tissue evidence="1">Whole animal</tissue>
    </source>
</reference>
<dbReference type="Proteomes" id="UP000828390">
    <property type="component" value="Unassembled WGS sequence"/>
</dbReference>
<proteinExistence type="predicted"/>
<gene>
    <name evidence="1" type="ORF">DPMN_076028</name>
</gene>
<reference evidence="1" key="2">
    <citation type="submission" date="2020-11" db="EMBL/GenBank/DDBJ databases">
        <authorList>
            <person name="McCartney M.A."/>
            <person name="Auch B."/>
            <person name="Kono T."/>
            <person name="Mallez S."/>
            <person name="Becker A."/>
            <person name="Gohl D.M."/>
            <person name="Silverstein K.A.T."/>
            <person name="Koren S."/>
            <person name="Bechman K.B."/>
            <person name="Herman A."/>
            <person name="Abrahante J.E."/>
            <person name="Garbe J."/>
        </authorList>
    </citation>
    <scope>NUCLEOTIDE SEQUENCE</scope>
    <source>
        <strain evidence="1">Duluth1</strain>
        <tissue evidence="1">Whole animal</tissue>
    </source>
</reference>
<evidence type="ECO:0000313" key="2">
    <source>
        <dbReference type="Proteomes" id="UP000828390"/>
    </source>
</evidence>
<accession>A0A9D3YLK5</accession>
<dbReference type="EMBL" id="JAIWYP010000015">
    <property type="protein sequence ID" value="KAH3701045.1"/>
    <property type="molecule type" value="Genomic_DNA"/>
</dbReference>
<keyword evidence="2" id="KW-1185">Reference proteome</keyword>
<evidence type="ECO:0000313" key="1">
    <source>
        <dbReference type="EMBL" id="KAH3701045.1"/>
    </source>
</evidence>
<organism evidence="1 2">
    <name type="scientific">Dreissena polymorpha</name>
    <name type="common">Zebra mussel</name>
    <name type="synonym">Mytilus polymorpha</name>
    <dbReference type="NCBI Taxonomy" id="45954"/>
    <lineage>
        <taxon>Eukaryota</taxon>
        <taxon>Metazoa</taxon>
        <taxon>Spiralia</taxon>
        <taxon>Lophotrochozoa</taxon>
        <taxon>Mollusca</taxon>
        <taxon>Bivalvia</taxon>
        <taxon>Autobranchia</taxon>
        <taxon>Heteroconchia</taxon>
        <taxon>Euheterodonta</taxon>
        <taxon>Imparidentia</taxon>
        <taxon>Neoheterodontei</taxon>
        <taxon>Myida</taxon>
        <taxon>Dreissenoidea</taxon>
        <taxon>Dreissenidae</taxon>
        <taxon>Dreissena</taxon>
    </lineage>
</organism>
<name>A0A9D3YLK5_DREPO</name>
<comment type="caution">
    <text evidence="1">The sequence shown here is derived from an EMBL/GenBank/DDBJ whole genome shotgun (WGS) entry which is preliminary data.</text>
</comment>